<accession>A0A819SRK9</accession>
<evidence type="ECO:0000313" key="1">
    <source>
        <dbReference type="EMBL" id="CAF4063803.1"/>
    </source>
</evidence>
<dbReference type="SUPFAM" id="SSF48452">
    <property type="entry name" value="TPR-like"/>
    <property type="match status" value="1"/>
</dbReference>
<dbReference type="Proteomes" id="UP000663836">
    <property type="component" value="Unassembled WGS sequence"/>
</dbReference>
<gene>
    <name evidence="1" type="ORF">JBS370_LOCUS29750</name>
</gene>
<proteinExistence type="predicted"/>
<dbReference type="AlphaFoldDB" id="A0A819SRK9"/>
<dbReference type="Gene3D" id="1.25.40.10">
    <property type="entry name" value="Tetratricopeptide repeat domain"/>
    <property type="match status" value="1"/>
</dbReference>
<protein>
    <recommendedName>
        <fullName evidence="3">Tetratricopeptide repeat protein</fullName>
    </recommendedName>
</protein>
<evidence type="ECO:0008006" key="3">
    <source>
        <dbReference type="Google" id="ProtNLM"/>
    </source>
</evidence>
<comment type="caution">
    <text evidence="1">The sequence shown here is derived from an EMBL/GenBank/DDBJ whole genome shotgun (WGS) entry which is preliminary data.</text>
</comment>
<organism evidence="1 2">
    <name type="scientific">Rotaria sordida</name>
    <dbReference type="NCBI Taxonomy" id="392033"/>
    <lineage>
        <taxon>Eukaryota</taxon>
        <taxon>Metazoa</taxon>
        <taxon>Spiralia</taxon>
        <taxon>Gnathifera</taxon>
        <taxon>Rotifera</taxon>
        <taxon>Eurotatoria</taxon>
        <taxon>Bdelloidea</taxon>
        <taxon>Philodinida</taxon>
        <taxon>Philodinidae</taxon>
        <taxon>Rotaria</taxon>
    </lineage>
</organism>
<reference evidence="1" key="1">
    <citation type="submission" date="2021-02" db="EMBL/GenBank/DDBJ databases">
        <authorList>
            <person name="Nowell W R."/>
        </authorList>
    </citation>
    <scope>NUCLEOTIDE SEQUENCE</scope>
</reference>
<dbReference type="InterPro" id="IPR011990">
    <property type="entry name" value="TPR-like_helical_dom_sf"/>
</dbReference>
<dbReference type="EMBL" id="CAJOBD010006548">
    <property type="protein sequence ID" value="CAF4063803.1"/>
    <property type="molecule type" value="Genomic_DNA"/>
</dbReference>
<feature type="non-terminal residue" evidence="1">
    <location>
        <position position="1"/>
    </location>
</feature>
<name>A0A819SRK9_9BILA</name>
<dbReference type="Pfam" id="PF13424">
    <property type="entry name" value="TPR_12"/>
    <property type="match status" value="1"/>
</dbReference>
<sequence>IYYDTHKLEQSIECYEKALDIYSQLNCHDSSQAIATHCSLGLTYLALGDTRNAEEQQILAEKNYIRAAECQLKNYQSGLKKQKKFQMNDIVGLKISEVDRSNTSPSILPCKIIDVSYKDESCGLQYKLATLHGKITDWFSSLDLIDL</sequence>
<evidence type="ECO:0000313" key="2">
    <source>
        <dbReference type="Proteomes" id="UP000663836"/>
    </source>
</evidence>